<proteinExistence type="predicted"/>
<dbReference type="eggNOG" id="KOG3017">
    <property type="taxonomic scope" value="Eukaryota"/>
</dbReference>
<dbReference type="Pfam" id="PF00188">
    <property type="entry name" value="CAP"/>
    <property type="match status" value="1"/>
</dbReference>
<dbReference type="Proteomes" id="UP000012174">
    <property type="component" value="Unassembled WGS sequence"/>
</dbReference>
<dbReference type="InterPro" id="IPR018244">
    <property type="entry name" value="Allrgn_V5/Tpx1_CS"/>
</dbReference>
<sequence length="305" mass="32484">MKSSILIAATGAVLAMAGPLQKRKYVTTVETYMETVTVTGGAESTPLPTPAAGQKQRPETTEQAPAAQSVVVVTETYVPQPAPEPTTTTPTVVYVTQSPEPEPTTQEPTTTQEAAVSPSSIAAPQPSAPSDDDFQGSALYHHNLHRANHSSPEVSWDSKIAGYAGITARKCVFAHDMDVGDAGYGQNIAMWAVSSGAEDLGEAGAIKMATTDMWYNGEFNNYKSTYYGKKSPDMSGFDTWGHYTQVIWKGTTQIGCAVQYCPQGQMVDGMDAWYMVCNYGPPGNILDTYGDNVLAPLGEATVMGT</sequence>
<feature type="region of interest" description="Disordered" evidence="1">
    <location>
        <begin position="96"/>
        <end position="136"/>
    </location>
</feature>
<feature type="signal peptide" evidence="2">
    <location>
        <begin position="1"/>
        <end position="17"/>
    </location>
</feature>
<dbReference type="HOGENOM" id="CLU_035730_5_0_1"/>
<dbReference type="OMA" id="NHNVHRS"/>
<evidence type="ECO:0000256" key="1">
    <source>
        <dbReference type="SAM" id="MobiDB-lite"/>
    </source>
</evidence>
<dbReference type="KEGG" id="ela:UCREL1_10167"/>
<accession>M7SFD8</accession>
<gene>
    <name evidence="4" type="ORF">UCREL1_10167</name>
</gene>
<evidence type="ECO:0000256" key="2">
    <source>
        <dbReference type="SAM" id="SignalP"/>
    </source>
</evidence>
<feature type="chain" id="PRO_5004084553" evidence="2">
    <location>
        <begin position="18"/>
        <end position="305"/>
    </location>
</feature>
<dbReference type="PROSITE" id="PS01009">
    <property type="entry name" value="CRISP_1"/>
    <property type="match status" value="1"/>
</dbReference>
<dbReference type="SMART" id="SM00198">
    <property type="entry name" value="SCP"/>
    <property type="match status" value="1"/>
</dbReference>
<dbReference type="FunFam" id="3.40.33.10:FF:000018">
    <property type="entry name" value="SCP-like extracellular protein, putative"/>
    <property type="match status" value="1"/>
</dbReference>
<evidence type="ECO:0000313" key="5">
    <source>
        <dbReference type="Proteomes" id="UP000012174"/>
    </source>
</evidence>
<protein>
    <submittedName>
        <fullName evidence="4">Putative scp-like extracellular protein</fullName>
    </submittedName>
</protein>
<dbReference type="InterPro" id="IPR035940">
    <property type="entry name" value="CAP_sf"/>
</dbReference>
<dbReference type="PRINTS" id="PR00837">
    <property type="entry name" value="V5TPXLIKE"/>
</dbReference>
<dbReference type="AlphaFoldDB" id="M7SFD8"/>
<dbReference type="STRING" id="1287681.M7SFD8"/>
<evidence type="ECO:0000313" key="4">
    <source>
        <dbReference type="EMBL" id="EMR62892.1"/>
    </source>
</evidence>
<dbReference type="InterPro" id="IPR001283">
    <property type="entry name" value="CRISP-related"/>
</dbReference>
<organism evidence="4 5">
    <name type="scientific">Eutypa lata (strain UCR-EL1)</name>
    <name type="common">Grapevine dieback disease fungus</name>
    <name type="synonym">Eutypa armeniacae</name>
    <dbReference type="NCBI Taxonomy" id="1287681"/>
    <lineage>
        <taxon>Eukaryota</taxon>
        <taxon>Fungi</taxon>
        <taxon>Dikarya</taxon>
        <taxon>Ascomycota</taxon>
        <taxon>Pezizomycotina</taxon>
        <taxon>Sordariomycetes</taxon>
        <taxon>Xylariomycetidae</taxon>
        <taxon>Xylariales</taxon>
        <taxon>Diatrypaceae</taxon>
        <taxon>Eutypa</taxon>
    </lineage>
</organism>
<dbReference type="PANTHER" id="PTHR10334">
    <property type="entry name" value="CYSTEINE-RICH SECRETORY PROTEIN-RELATED"/>
    <property type="match status" value="1"/>
</dbReference>
<dbReference type="EMBL" id="KB707348">
    <property type="protein sequence ID" value="EMR62892.1"/>
    <property type="molecule type" value="Genomic_DNA"/>
</dbReference>
<dbReference type="Gene3D" id="3.40.33.10">
    <property type="entry name" value="CAP"/>
    <property type="match status" value="1"/>
</dbReference>
<feature type="compositionally biased region" description="Low complexity" evidence="1">
    <location>
        <begin position="96"/>
        <end position="129"/>
    </location>
</feature>
<feature type="domain" description="SCP" evidence="3">
    <location>
        <begin position="133"/>
        <end position="287"/>
    </location>
</feature>
<reference evidence="5" key="1">
    <citation type="journal article" date="2013" name="Genome Announc.">
        <title>Draft genome sequence of the grapevine dieback fungus Eutypa lata UCR-EL1.</title>
        <authorList>
            <person name="Blanco-Ulate B."/>
            <person name="Rolshausen P.E."/>
            <person name="Cantu D."/>
        </authorList>
    </citation>
    <scope>NUCLEOTIDE SEQUENCE [LARGE SCALE GENOMIC DNA]</scope>
    <source>
        <strain evidence="5">UCR-EL1</strain>
    </source>
</reference>
<dbReference type="SUPFAM" id="SSF55797">
    <property type="entry name" value="PR-1-like"/>
    <property type="match status" value="1"/>
</dbReference>
<dbReference type="OrthoDB" id="337038at2759"/>
<dbReference type="InterPro" id="IPR014044">
    <property type="entry name" value="CAP_dom"/>
</dbReference>
<keyword evidence="2" id="KW-0732">Signal</keyword>
<name>M7SFD8_EUTLA</name>
<keyword evidence="5" id="KW-1185">Reference proteome</keyword>
<dbReference type="PROSITE" id="PS01010">
    <property type="entry name" value="CRISP_2"/>
    <property type="match status" value="1"/>
</dbReference>
<dbReference type="CDD" id="cd05380">
    <property type="entry name" value="CAP_euk"/>
    <property type="match status" value="1"/>
</dbReference>
<dbReference type="GO" id="GO:0005576">
    <property type="term" value="C:extracellular region"/>
    <property type="evidence" value="ECO:0007669"/>
    <property type="project" value="InterPro"/>
</dbReference>
<feature type="region of interest" description="Disordered" evidence="1">
    <location>
        <begin position="40"/>
        <end position="67"/>
    </location>
</feature>
<evidence type="ECO:0000259" key="3">
    <source>
        <dbReference type="SMART" id="SM00198"/>
    </source>
</evidence>